<evidence type="ECO:0000313" key="1">
    <source>
        <dbReference type="EMBL" id="MBB5575733.1"/>
    </source>
</evidence>
<accession>A0A7W9D2X3</accession>
<keyword evidence="2" id="KW-1185">Reference proteome</keyword>
<proteinExistence type="predicted"/>
<protein>
    <submittedName>
        <fullName evidence="1">Uncharacterized protein</fullName>
    </submittedName>
</protein>
<name>A0A7W9D2X3_9HYPH</name>
<dbReference type="Proteomes" id="UP000549882">
    <property type="component" value="Unassembled WGS sequence"/>
</dbReference>
<organism evidence="1 2">
    <name type="scientific">Rhizobium paranaense</name>
    <dbReference type="NCBI Taxonomy" id="1650438"/>
    <lineage>
        <taxon>Bacteria</taxon>
        <taxon>Pseudomonadati</taxon>
        <taxon>Pseudomonadota</taxon>
        <taxon>Alphaproteobacteria</taxon>
        <taxon>Hyphomicrobiales</taxon>
        <taxon>Rhizobiaceae</taxon>
        <taxon>Rhizobium/Agrobacterium group</taxon>
        <taxon>Rhizobium</taxon>
    </lineage>
</organism>
<evidence type="ECO:0000313" key="2">
    <source>
        <dbReference type="Proteomes" id="UP000549882"/>
    </source>
</evidence>
<sequence length="110" mass="12324">MSLYVAEISGRGVLAFEAANDVEATTRLADTLLLRDLRILQNQGRSLWDGVSKMRLREPNPRELEIWQTRRAAAASSSSDEDDKSWRVFLIAVVDPSAFDDDHDYDGPGD</sequence>
<dbReference type="RefSeq" id="WP_107107287.1">
    <property type="nucleotide sequence ID" value="NZ_JACHBI010000009.1"/>
</dbReference>
<dbReference type="EMBL" id="JACHBI010000009">
    <property type="protein sequence ID" value="MBB5575733.1"/>
    <property type="molecule type" value="Genomic_DNA"/>
</dbReference>
<comment type="caution">
    <text evidence="1">The sequence shown here is derived from an EMBL/GenBank/DDBJ whole genome shotgun (WGS) entry which is preliminary data.</text>
</comment>
<gene>
    <name evidence="1" type="ORF">GGD50_004368</name>
</gene>
<reference evidence="1 2" key="1">
    <citation type="submission" date="2020-08" db="EMBL/GenBank/DDBJ databases">
        <title>Genomic Encyclopedia of Type Strains, Phase IV (KMG-V): Genome sequencing to study the core and pangenomes of soil and plant-associated prokaryotes.</title>
        <authorList>
            <person name="Whitman W."/>
        </authorList>
    </citation>
    <scope>NUCLEOTIDE SEQUENCE [LARGE SCALE GENOMIC DNA]</scope>
    <source>
        <strain evidence="1 2">SEMIA 4064</strain>
    </source>
</reference>
<dbReference type="AlphaFoldDB" id="A0A7W9D2X3"/>